<name>A0ABQ1QM83_9RHOB</name>
<evidence type="ECO:0000256" key="1">
    <source>
        <dbReference type="ARBA" id="ARBA00022729"/>
    </source>
</evidence>
<evidence type="ECO:0000313" key="5">
    <source>
        <dbReference type="Proteomes" id="UP000617355"/>
    </source>
</evidence>
<evidence type="ECO:0000259" key="3">
    <source>
        <dbReference type="Pfam" id="PF13505"/>
    </source>
</evidence>
<feature type="chain" id="PRO_5045316494" evidence="2">
    <location>
        <begin position="23"/>
        <end position="161"/>
    </location>
</feature>
<evidence type="ECO:0000313" key="4">
    <source>
        <dbReference type="EMBL" id="GGD33201.1"/>
    </source>
</evidence>
<dbReference type="Proteomes" id="UP000617355">
    <property type="component" value="Unassembled WGS sequence"/>
</dbReference>
<reference evidence="5" key="1">
    <citation type="journal article" date="2019" name="Int. J. Syst. Evol. Microbiol.">
        <title>The Global Catalogue of Microorganisms (GCM) 10K type strain sequencing project: providing services to taxonomists for standard genome sequencing and annotation.</title>
        <authorList>
            <consortium name="The Broad Institute Genomics Platform"/>
            <consortium name="The Broad Institute Genome Sequencing Center for Infectious Disease"/>
            <person name="Wu L."/>
            <person name="Ma J."/>
        </authorList>
    </citation>
    <scope>NUCLEOTIDE SEQUENCE [LARGE SCALE GENOMIC DNA]</scope>
    <source>
        <strain evidence="5">CGMCC 1.12922</strain>
    </source>
</reference>
<organism evidence="4 5">
    <name type="scientific">Sinisalibacter lacisalsi</name>
    <dbReference type="NCBI Taxonomy" id="1526570"/>
    <lineage>
        <taxon>Bacteria</taxon>
        <taxon>Pseudomonadati</taxon>
        <taxon>Pseudomonadota</taxon>
        <taxon>Alphaproteobacteria</taxon>
        <taxon>Rhodobacterales</taxon>
        <taxon>Roseobacteraceae</taxon>
        <taxon>Sinisalibacter</taxon>
    </lineage>
</organism>
<keyword evidence="5" id="KW-1185">Reference proteome</keyword>
<dbReference type="InterPro" id="IPR027385">
    <property type="entry name" value="Beta-barrel_OMP"/>
</dbReference>
<evidence type="ECO:0000256" key="2">
    <source>
        <dbReference type="SAM" id="SignalP"/>
    </source>
</evidence>
<keyword evidence="1 2" id="KW-0732">Signal</keyword>
<feature type="signal peptide" evidence="2">
    <location>
        <begin position="1"/>
        <end position="22"/>
    </location>
</feature>
<dbReference type="Pfam" id="PF13505">
    <property type="entry name" value="OMP_b-brl"/>
    <property type="match status" value="1"/>
</dbReference>
<dbReference type="SUPFAM" id="SSF56925">
    <property type="entry name" value="OMPA-like"/>
    <property type="match status" value="1"/>
</dbReference>
<dbReference type="RefSeq" id="WP_188527168.1">
    <property type="nucleotide sequence ID" value="NZ_BMGI01000002.1"/>
</dbReference>
<gene>
    <name evidence="4" type="primary">omp</name>
    <name evidence="4" type="ORF">GCM10011358_16650</name>
</gene>
<sequence>MTGKITRLAVAGLITCVGAAAAAQDFAGGYGGVTARNNFAAGGATDVAIGAFAGYNADVGNGVVLGVEGEVDYDWNSVWGGSDLTATANLRAGVDAGAALVYGKVGAGYSTTGSGVWGAGAGVDVPVLDEMFLRAEVERLDPLAGGLATRYNTKLGLGYRF</sequence>
<dbReference type="EMBL" id="BMGI01000002">
    <property type="protein sequence ID" value="GGD33201.1"/>
    <property type="molecule type" value="Genomic_DNA"/>
</dbReference>
<comment type="caution">
    <text evidence="4">The sequence shown here is derived from an EMBL/GenBank/DDBJ whole genome shotgun (WGS) entry which is preliminary data.</text>
</comment>
<protein>
    <submittedName>
        <fullName evidence="4">Outer membrane protein</fullName>
    </submittedName>
</protein>
<proteinExistence type="predicted"/>
<dbReference type="InterPro" id="IPR011250">
    <property type="entry name" value="OMP/PagP_B-barrel"/>
</dbReference>
<feature type="domain" description="Outer membrane protein beta-barrel" evidence="3">
    <location>
        <begin position="10"/>
        <end position="161"/>
    </location>
</feature>
<accession>A0ABQ1QM83</accession>